<keyword evidence="5" id="KW-0804">Transcription</keyword>
<keyword evidence="7" id="KW-0539">Nucleus</keyword>
<feature type="compositionally biased region" description="Basic and acidic residues" evidence="8">
    <location>
        <begin position="305"/>
        <end position="315"/>
    </location>
</feature>
<feature type="region of interest" description="Disordered" evidence="8">
    <location>
        <begin position="183"/>
        <end position="204"/>
    </location>
</feature>
<sequence length="381" mass="43884">MTLRADSLNSKIEEAYNDLRGIESRISTITGRPSVRDRLANAGTGNRRRSDVDQPFFSDRRVQAVGEKRRLMTTTADNEPASVKRGRLSLSAREEVVEEDEEERLPRRGLQSTVVLPTIETKSRAAAISEMKETENKAERGRNRRMFANLLVGTLRRFEKDEKKVSDVEKVQATKQLEVERRLEQTREEERTKMNKERDELQQQRAQKEREIMRLKRDKAIVQYADEKEAHYKRLQNFIQTKAKPPVFYAPAKHTMRTLELQKDSAKKIDDLINEVREKMKQDLSTFNPEEMDESLEVKEDDEANETHESEKDAHVEEDEAADPNAVEEEGGDERQEGSDVDKSREGSVNEGDLGLSEGVKEDEEVPEQAEDSVRSDHEDV</sequence>
<feature type="compositionally biased region" description="Basic and acidic residues" evidence="8">
    <location>
        <begin position="372"/>
        <end position="381"/>
    </location>
</feature>
<feature type="region of interest" description="Disordered" evidence="8">
    <location>
        <begin position="280"/>
        <end position="381"/>
    </location>
</feature>
<feature type="compositionally biased region" description="Acidic residues" evidence="8">
    <location>
        <begin position="316"/>
        <end position="332"/>
    </location>
</feature>
<proteinExistence type="inferred from homology"/>
<dbReference type="Proteomes" id="UP001175271">
    <property type="component" value="Unassembled WGS sequence"/>
</dbReference>
<dbReference type="PANTHER" id="PTHR12707:SF0">
    <property type="entry name" value="PININ"/>
    <property type="match status" value="1"/>
</dbReference>
<name>A0AA39HTZ4_9BILA</name>
<protein>
    <recommendedName>
        <fullName evidence="9">Pinin/SDK/MemA protein domain-containing protein</fullName>
    </recommendedName>
</protein>
<gene>
    <name evidence="10" type="ORF">QR680_006013</name>
</gene>
<dbReference type="PANTHER" id="PTHR12707">
    <property type="entry name" value="PINN"/>
    <property type="match status" value="1"/>
</dbReference>
<feature type="compositionally biased region" description="Acidic residues" evidence="8">
    <location>
        <begin position="361"/>
        <end position="371"/>
    </location>
</feature>
<keyword evidence="11" id="KW-1185">Reference proteome</keyword>
<evidence type="ECO:0000256" key="3">
    <source>
        <dbReference type="ARBA" id="ARBA00022664"/>
    </source>
</evidence>
<dbReference type="InterPro" id="IPR006786">
    <property type="entry name" value="Pinin_SDK_MemA"/>
</dbReference>
<feature type="compositionally biased region" description="Basic and acidic residues" evidence="8">
    <location>
        <begin position="333"/>
        <end position="348"/>
    </location>
</feature>
<evidence type="ECO:0000256" key="1">
    <source>
        <dbReference type="ARBA" id="ARBA00004123"/>
    </source>
</evidence>
<comment type="caution">
    <text evidence="10">The sequence shown here is derived from an EMBL/GenBank/DDBJ whole genome shotgun (WGS) entry which is preliminary data.</text>
</comment>
<dbReference type="GO" id="GO:0071013">
    <property type="term" value="C:catalytic step 2 spliceosome"/>
    <property type="evidence" value="ECO:0007669"/>
    <property type="project" value="TreeGrafter"/>
</dbReference>
<keyword evidence="4" id="KW-0805">Transcription regulation</keyword>
<evidence type="ECO:0000256" key="4">
    <source>
        <dbReference type="ARBA" id="ARBA00023015"/>
    </source>
</evidence>
<evidence type="ECO:0000313" key="10">
    <source>
        <dbReference type="EMBL" id="KAK0412060.1"/>
    </source>
</evidence>
<organism evidence="10 11">
    <name type="scientific">Steinernema hermaphroditum</name>
    <dbReference type="NCBI Taxonomy" id="289476"/>
    <lineage>
        <taxon>Eukaryota</taxon>
        <taxon>Metazoa</taxon>
        <taxon>Ecdysozoa</taxon>
        <taxon>Nematoda</taxon>
        <taxon>Chromadorea</taxon>
        <taxon>Rhabditida</taxon>
        <taxon>Tylenchina</taxon>
        <taxon>Panagrolaimomorpha</taxon>
        <taxon>Strongyloidoidea</taxon>
        <taxon>Steinernematidae</taxon>
        <taxon>Steinernema</taxon>
    </lineage>
</organism>
<dbReference type="EMBL" id="JAUCMV010000003">
    <property type="protein sequence ID" value="KAK0412060.1"/>
    <property type="molecule type" value="Genomic_DNA"/>
</dbReference>
<reference evidence="10" key="1">
    <citation type="submission" date="2023-06" db="EMBL/GenBank/DDBJ databases">
        <title>Genomic analysis of the entomopathogenic nematode Steinernema hermaphroditum.</title>
        <authorList>
            <person name="Schwarz E.M."/>
            <person name="Heppert J.K."/>
            <person name="Baniya A."/>
            <person name="Schwartz H.T."/>
            <person name="Tan C.-H."/>
            <person name="Antoshechkin I."/>
            <person name="Sternberg P.W."/>
            <person name="Goodrich-Blair H."/>
            <person name="Dillman A.R."/>
        </authorList>
    </citation>
    <scope>NUCLEOTIDE SEQUENCE</scope>
    <source>
        <strain evidence="10">PS9179</strain>
        <tissue evidence="10">Whole animal</tissue>
    </source>
</reference>
<evidence type="ECO:0000256" key="8">
    <source>
        <dbReference type="SAM" id="MobiDB-lite"/>
    </source>
</evidence>
<feature type="region of interest" description="Disordered" evidence="8">
    <location>
        <begin position="37"/>
        <end position="56"/>
    </location>
</feature>
<dbReference type="AlphaFoldDB" id="A0AA39HTZ4"/>
<dbReference type="GO" id="GO:0006397">
    <property type="term" value="P:mRNA processing"/>
    <property type="evidence" value="ECO:0007669"/>
    <property type="project" value="UniProtKB-KW"/>
</dbReference>
<keyword evidence="6" id="KW-0508">mRNA splicing</keyword>
<evidence type="ECO:0000256" key="6">
    <source>
        <dbReference type="ARBA" id="ARBA00023187"/>
    </source>
</evidence>
<feature type="compositionally biased region" description="Acidic residues" evidence="8">
    <location>
        <begin position="290"/>
        <end position="304"/>
    </location>
</feature>
<dbReference type="InterPro" id="IPR039853">
    <property type="entry name" value="Pinin"/>
</dbReference>
<evidence type="ECO:0000256" key="2">
    <source>
        <dbReference type="ARBA" id="ARBA00010386"/>
    </source>
</evidence>
<evidence type="ECO:0000259" key="9">
    <source>
        <dbReference type="Pfam" id="PF04696"/>
    </source>
</evidence>
<evidence type="ECO:0000256" key="7">
    <source>
        <dbReference type="ARBA" id="ARBA00023242"/>
    </source>
</evidence>
<evidence type="ECO:0000313" key="11">
    <source>
        <dbReference type="Proteomes" id="UP001175271"/>
    </source>
</evidence>
<accession>A0AA39HTZ4</accession>
<dbReference type="Pfam" id="PF04696">
    <property type="entry name" value="Pinin_SDK_memA"/>
    <property type="match status" value="1"/>
</dbReference>
<comment type="similarity">
    <text evidence="2">Belongs to the pinin family.</text>
</comment>
<feature type="domain" description="Pinin/SDK/MemA protein" evidence="9">
    <location>
        <begin position="138"/>
        <end position="266"/>
    </location>
</feature>
<keyword evidence="3" id="KW-0507">mRNA processing</keyword>
<comment type="subcellular location">
    <subcellularLocation>
        <location evidence="1">Nucleus</location>
    </subcellularLocation>
</comment>
<evidence type="ECO:0000256" key="5">
    <source>
        <dbReference type="ARBA" id="ARBA00023163"/>
    </source>
</evidence>
<dbReference type="GO" id="GO:0008380">
    <property type="term" value="P:RNA splicing"/>
    <property type="evidence" value="ECO:0007669"/>
    <property type="project" value="UniProtKB-KW"/>
</dbReference>